<dbReference type="EMBL" id="PDDX01000001">
    <property type="protein sequence ID" value="PHI31705.1"/>
    <property type="molecule type" value="Genomic_DNA"/>
</dbReference>
<dbReference type="Proteomes" id="UP000224974">
    <property type="component" value="Unassembled WGS sequence"/>
</dbReference>
<dbReference type="GO" id="GO:0032259">
    <property type="term" value="P:methylation"/>
    <property type="evidence" value="ECO:0007669"/>
    <property type="project" value="UniProtKB-KW"/>
</dbReference>
<keyword evidence="2" id="KW-0808">Transferase</keyword>
<name>A0A2C6DTA5_9GAMM</name>
<organism evidence="2 3">
    <name type="scientific">Budvicia aquatica</name>
    <dbReference type="NCBI Taxonomy" id="82979"/>
    <lineage>
        <taxon>Bacteria</taxon>
        <taxon>Pseudomonadati</taxon>
        <taxon>Pseudomonadota</taxon>
        <taxon>Gammaproteobacteria</taxon>
        <taxon>Enterobacterales</taxon>
        <taxon>Budviciaceae</taxon>
        <taxon>Budvicia</taxon>
    </lineage>
</organism>
<dbReference type="AlphaFoldDB" id="A0A2C6DTA5"/>
<dbReference type="Pfam" id="PF08241">
    <property type="entry name" value="Methyltransf_11"/>
    <property type="match status" value="1"/>
</dbReference>
<keyword evidence="2" id="KW-0489">Methyltransferase</keyword>
<dbReference type="RefSeq" id="WP_029094472.1">
    <property type="nucleotide sequence ID" value="NZ_PDDX01000001.1"/>
</dbReference>
<sequence length="240" mass="27364">MRAARTSKILSPPSSWDELSYGNSYRKALEQQLEPWLPRLFGFHLMKLGRLSALLDTQSCMVSHHFNVASSGCDIQVYADSFQLPFLDKTIDACLLANTLSYSEDPHRILREVDRVLIDDGWLIMSGFNPFSIVGGMKLIPFIRNRHPYCCRVFSKMRMIDWLSLLNYEVLHHSHFQVVPWGPQGRSLLSAHIPAVGCQTLIIARKRTIPLTPNPLLAFQKRFRVSRGAVGATKDMHNEK</sequence>
<evidence type="ECO:0000259" key="1">
    <source>
        <dbReference type="Pfam" id="PF08241"/>
    </source>
</evidence>
<dbReference type="PANTHER" id="PTHR43036">
    <property type="entry name" value="OSJNBB0011N17.9 PROTEIN"/>
    <property type="match status" value="1"/>
</dbReference>
<dbReference type="Gene3D" id="3.40.50.150">
    <property type="entry name" value="Vaccinia Virus protein VP39"/>
    <property type="match status" value="1"/>
</dbReference>
<gene>
    <name evidence="2" type="ORF">CRN84_21420</name>
</gene>
<feature type="domain" description="Methyltransferase type 11" evidence="1">
    <location>
        <begin position="77"/>
        <end position="125"/>
    </location>
</feature>
<keyword evidence="3" id="KW-1185">Reference proteome</keyword>
<evidence type="ECO:0000313" key="2">
    <source>
        <dbReference type="EMBL" id="PHI31705.1"/>
    </source>
</evidence>
<dbReference type="SUPFAM" id="SSF53335">
    <property type="entry name" value="S-adenosyl-L-methionine-dependent methyltransferases"/>
    <property type="match status" value="1"/>
</dbReference>
<reference evidence="3" key="1">
    <citation type="submission" date="2017-09" db="EMBL/GenBank/DDBJ databases">
        <title>FDA dAtabase for Regulatory Grade micrObial Sequences (FDA-ARGOS): Supporting development and validation of Infectious Disease Dx tests.</title>
        <authorList>
            <person name="Minogue T."/>
            <person name="Wolcott M."/>
            <person name="Wasieloski L."/>
            <person name="Aguilar W."/>
            <person name="Moore D."/>
            <person name="Tallon L."/>
            <person name="Sadzewicz L."/>
            <person name="Ott S."/>
            <person name="Zhao X."/>
            <person name="Nagaraj S."/>
            <person name="Vavikolanu K."/>
            <person name="Aluvathingal J."/>
            <person name="Nadendla S."/>
            <person name="Sichtig H."/>
        </authorList>
    </citation>
    <scope>NUCLEOTIDE SEQUENCE [LARGE SCALE GENOMIC DNA]</scope>
    <source>
        <strain evidence="3">FDAARGOS_387</strain>
    </source>
</reference>
<evidence type="ECO:0000313" key="3">
    <source>
        <dbReference type="Proteomes" id="UP000224974"/>
    </source>
</evidence>
<dbReference type="STRING" id="1111728.GCA_000427805_01448"/>
<dbReference type="OrthoDB" id="6191410at2"/>
<accession>A0A2C6DTA5</accession>
<dbReference type="GO" id="GO:0008757">
    <property type="term" value="F:S-adenosylmethionine-dependent methyltransferase activity"/>
    <property type="evidence" value="ECO:0007669"/>
    <property type="project" value="InterPro"/>
</dbReference>
<dbReference type="InterPro" id="IPR013216">
    <property type="entry name" value="Methyltransf_11"/>
</dbReference>
<proteinExistence type="predicted"/>
<protein>
    <submittedName>
        <fullName evidence="2">Class I SAM-dependent methyltransferase</fullName>
    </submittedName>
</protein>
<dbReference type="InterPro" id="IPR029063">
    <property type="entry name" value="SAM-dependent_MTases_sf"/>
</dbReference>
<dbReference type="PANTHER" id="PTHR43036:SF2">
    <property type="entry name" value="OS04G0481300 PROTEIN"/>
    <property type="match status" value="1"/>
</dbReference>
<comment type="caution">
    <text evidence="2">The sequence shown here is derived from an EMBL/GenBank/DDBJ whole genome shotgun (WGS) entry which is preliminary data.</text>
</comment>